<keyword evidence="2" id="KW-0413">Isomerase</keyword>
<sequence>MQKVALEMHLSETAFLVPRSDGPTSYDLRWFTPTAEVDLCGHATLASSKVLWDVHGADPGATLRFHTNSGVLTAIRDPAGVISLDFPAAIAQPVPDPAAYAEPLLRAFGLGSADEILWVGRNRIGGPGGGDLIVEVTPDAFGRLAKYPTSLSEISRPGSVLECRVLSLTCAGCPPAVPLPSAAEGDDLPDAAAYDFSSRGFAPCVGIAEDPVCGSAHCALGPLWADRLGKSTLLARVASPRGGDVRVGVSGDRVALGGHAVITMIGKLLHTKG</sequence>
<organism evidence="4 5">
    <name type="scientific">Chrysochromulina tobinii</name>
    <dbReference type="NCBI Taxonomy" id="1460289"/>
    <lineage>
        <taxon>Eukaryota</taxon>
        <taxon>Haptista</taxon>
        <taxon>Haptophyta</taxon>
        <taxon>Prymnesiophyceae</taxon>
        <taxon>Prymnesiales</taxon>
        <taxon>Chrysochromulinaceae</taxon>
        <taxon>Chrysochromulina</taxon>
    </lineage>
</organism>
<evidence type="ECO:0000313" key="4">
    <source>
        <dbReference type="EMBL" id="KOO26499.1"/>
    </source>
</evidence>
<comment type="caution">
    <text evidence="4">The sequence shown here is derived from an EMBL/GenBank/DDBJ whole genome shotgun (WGS) entry which is preliminary data.</text>
</comment>
<dbReference type="SUPFAM" id="SSF54506">
    <property type="entry name" value="Diaminopimelate epimerase-like"/>
    <property type="match status" value="1"/>
</dbReference>
<dbReference type="Proteomes" id="UP000037460">
    <property type="component" value="Unassembled WGS sequence"/>
</dbReference>
<evidence type="ECO:0000256" key="2">
    <source>
        <dbReference type="ARBA" id="ARBA00023235"/>
    </source>
</evidence>
<feature type="active site" evidence="3">
    <location>
        <position position="12"/>
    </location>
</feature>
<dbReference type="Gene3D" id="3.10.310.10">
    <property type="entry name" value="Diaminopimelate Epimerase, Chain A, domain 1"/>
    <property type="match status" value="2"/>
</dbReference>
<evidence type="ECO:0000256" key="3">
    <source>
        <dbReference type="PIRSR" id="PIRSR016184-1"/>
    </source>
</evidence>
<proteinExistence type="inferred from homology"/>
<accession>A0A0M0JIV8</accession>
<dbReference type="GO" id="GO:0005737">
    <property type="term" value="C:cytoplasm"/>
    <property type="evidence" value="ECO:0007669"/>
    <property type="project" value="TreeGrafter"/>
</dbReference>
<dbReference type="PANTHER" id="PTHR13774">
    <property type="entry name" value="PHENAZINE BIOSYNTHESIS PROTEIN"/>
    <property type="match status" value="1"/>
</dbReference>
<protein>
    <submittedName>
        <fullName evidence="4">Phenazine biosynthesis protein family</fullName>
    </submittedName>
</protein>
<dbReference type="GO" id="GO:0016853">
    <property type="term" value="F:isomerase activity"/>
    <property type="evidence" value="ECO:0007669"/>
    <property type="project" value="UniProtKB-KW"/>
</dbReference>
<gene>
    <name evidence="4" type="ORF">Ctob_008758</name>
</gene>
<dbReference type="OrthoDB" id="75169at2759"/>
<name>A0A0M0JIV8_9EUKA</name>
<dbReference type="AlphaFoldDB" id="A0A0M0JIV8"/>
<dbReference type="PIRSF" id="PIRSF016184">
    <property type="entry name" value="PhzC_PhzF"/>
    <property type="match status" value="1"/>
</dbReference>
<evidence type="ECO:0000313" key="5">
    <source>
        <dbReference type="Proteomes" id="UP000037460"/>
    </source>
</evidence>
<dbReference type="InterPro" id="IPR003719">
    <property type="entry name" value="Phenazine_PhzF-like"/>
</dbReference>
<evidence type="ECO:0000256" key="1">
    <source>
        <dbReference type="ARBA" id="ARBA00008270"/>
    </source>
</evidence>
<keyword evidence="5" id="KW-1185">Reference proteome</keyword>
<comment type="similarity">
    <text evidence="1">Belongs to the PhzF family.</text>
</comment>
<dbReference type="PANTHER" id="PTHR13774:SF17">
    <property type="entry name" value="PHENAZINE BIOSYNTHESIS-LIKE DOMAIN-CONTAINING PROTEIN"/>
    <property type="match status" value="1"/>
</dbReference>
<reference evidence="5" key="1">
    <citation type="journal article" date="2015" name="PLoS Genet.">
        <title>Genome Sequence and Transcriptome Analyses of Chrysochromulina tobin: Metabolic Tools for Enhanced Algal Fitness in the Prominent Order Prymnesiales (Haptophyceae).</title>
        <authorList>
            <person name="Hovde B.T."/>
            <person name="Deodato C.R."/>
            <person name="Hunsperger H.M."/>
            <person name="Ryken S.A."/>
            <person name="Yost W."/>
            <person name="Jha R.K."/>
            <person name="Patterson J."/>
            <person name="Monnat R.J. Jr."/>
            <person name="Barlow S.B."/>
            <person name="Starkenburg S.R."/>
            <person name="Cattolico R.A."/>
        </authorList>
    </citation>
    <scope>NUCLEOTIDE SEQUENCE</scope>
    <source>
        <strain evidence="5">CCMP291</strain>
    </source>
</reference>
<dbReference type="Pfam" id="PF02567">
    <property type="entry name" value="PhzC-PhzF"/>
    <property type="match status" value="2"/>
</dbReference>
<dbReference type="EMBL" id="JWZX01002843">
    <property type="protein sequence ID" value="KOO26499.1"/>
    <property type="molecule type" value="Genomic_DNA"/>
</dbReference>